<keyword evidence="10" id="KW-0460">Magnesium</keyword>
<evidence type="ECO:0000313" key="14">
    <source>
        <dbReference type="EMBL" id="CAB4662508.1"/>
    </source>
</evidence>
<sequence>MERTLVLIKPDGVRRSLVGEVISRIESKGYSIVGVRMMNADRSILEHHYAEHQGKPFYEPLLEFMSSGPIVALIAEGNRVIEGFRSLAGATDPTVAAPGTIRGDLARDQGTKVVQNIVHGSDSVESATREIAIFFPEGM</sequence>
<dbReference type="HAMAP" id="MF_00451">
    <property type="entry name" value="NDP_kinase"/>
    <property type="match status" value="1"/>
</dbReference>
<dbReference type="InterPro" id="IPR036850">
    <property type="entry name" value="NDK-like_dom_sf"/>
</dbReference>
<evidence type="ECO:0000313" key="19">
    <source>
        <dbReference type="EMBL" id="CAB5072477.1"/>
    </source>
</evidence>
<dbReference type="SMART" id="SM00562">
    <property type="entry name" value="NDK"/>
    <property type="match status" value="1"/>
</dbReference>
<evidence type="ECO:0000313" key="13">
    <source>
        <dbReference type="EMBL" id="CAB4585536.1"/>
    </source>
</evidence>
<dbReference type="GO" id="GO:0004550">
    <property type="term" value="F:nucleoside diphosphate kinase activity"/>
    <property type="evidence" value="ECO:0007669"/>
    <property type="project" value="UniProtKB-EC"/>
</dbReference>
<dbReference type="EMBL" id="CAFBOE010000029">
    <property type="protein sequence ID" value="CAB4972178.1"/>
    <property type="molecule type" value="Genomic_DNA"/>
</dbReference>
<keyword evidence="5" id="KW-0808">Transferase</keyword>
<evidence type="ECO:0000256" key="5">
    <source>
        <dbReference type="ARBA" id="ARBA00022679"/>
    </source>
</evidence>
<evidence type="ECO:0000256" key="6">
    <source>
        <dbReference type="ARBA" id="ARBA00022723"/>
    </source>
</evidence>
<dbReference type="EMBL" id="CAEZZZ010000034">
    <property type="protein sequence ID" value="CAB4779513.1"/>
    <property type="molecule type" value="Genomic_DNA"/>
</dbReference>
<dbReference type="PRINTS" id="PR01243">
    <property type="entry name" value="NUCDPKINASE"/>
</dbReference>
<accession>A0A6J7C0K9</accession>
<dbReference type="PROSITE" id="PS00469">
    <property type="entry name" value="NDPK"/>
    <property type="match status" value="1"/>
</dbReference>
<dbReference type="InterPro" id="IPR023005">
    <property type="entry name" value="Nucleoside_diP_kinase_AS"/>
</dbReference>
<dbReference type="GO" id="GO:0006183">
    <property type="term" value="P:GTP biosynthetic process"/>
    <property type="evidence" value="ECO:0007669"/>
    <property type="project" value="InterPro"/>
</dbReference>
<dbReference type="EMBL" id="CAEZXT010000048">
    <property type="protein sequence ID" value="CAB4700664.1"/>
    <property type="molecule type" value="Genomic_DNA"/>
</dbReference>
<evidence type="ECO:0000256" key="11">
    <source>
        <dbReference type="ARBA" id="ARBA00023080"/>
    </source>
</evidence>
<name>A0A6J7C0K9_9ZZZZ</name>
<protein>
    <recommendedName>
        <fullName evidence="4">Nucleoside diphosphate kinase</fullName>
        <ecNumber evidence="3">2.7.4.6</ecNumber>
    </recommendedName>
</protein>
<evidence type="ECO:0000313" key="17">
    <source>
        <dbReference type="EMBL" id="CAB4849779.1"/>
    </source>
</evidence>
<dbReference type="AlphaFoldDB" id="A0A6J7C0K9"/>
<evidence type="ECO:0000256" key="9">
    <source>
        <dbReference type="ARBA" id="ARBA00022840"/>
    </source>
</evidence>
<dbReference type="Gene3D" id="3.30.70.141">
    <property type="entry name" value="Nucleoside diphosphate kinase-like domain"/>
    <property type="match status" value="1"/>
</dbReference>
<dbReference type="GO" id="GO:0005524">
    <property type="term" value="F:ATP binding"/>
    <property type="evidence" value="ECO:0007669"/>
    <property type="project" value="UniProtKB-KW"/>
</dbReference>
<dbReference type="GO" id="GO:0006241">
    <property type="term" value="P:CTP biosynthetic process"/>
    <property type="evidence" value="ECO:0007669"/>
    <property type="project" value="InterPro"/>
</dbReference>
<comment type="similarity">
    <text evidence="2">Belongs to the NDK family.</text>
</comment>
<evidence type="ECO:0000313" key="15">
    <source>
        <dbReference type="EMBL" id="CAB4700664.1"/>
    </source>
</evidence>
<feature type="domain" description="Nucleoside diphosphate kinase-like" evidence="12">
    <location>
        <begin position="1"/>
        <end position="138"/>
    </location>
</feature>
<keyword evidence="7" id="KW-0547">Nucleotide-binding</keyword>
<proteinExistence type="inferred from homology"/>
<dbReference type="PANTHER" id="PTHR11349">
    <property type="entry name" value="NUCLEOSIDE DIPHOSPHATE KINASE"/>
    <property type="match status" value="1"/>
</dbReference>
<evidence type="ECO:0000313" key="18">
    <source>
        <dbReference type="EMBL" id="CAB4972178.1"/>
    </source>
</evidence>
<reference evidence="17" key="1">
    <citation type="submission" date="2020-05" db="EMBL/GenBank/DDBJ databases">
        <authorList>
            <person name="Chiriac C."/>
            <person name="Salcher M."/>
            <person name="Ghai R."/>
            <person name="Kavagutti S V."/>
        </authorList>
    </citation>
    <scope>NUCLEOTIDE SEQUENCE</scope>
</reference>
<evidence type="ECO:0000259" key="12">
    <source>
        <dbReference type="SMART" id="SM00562"/>
    </source>
</evidence>
<evidence type="ECO:0000256" key="2">
    <source>
        <dbReference type="ARBA" id="ARBA00008142"/>
    </source>
</evidence>
<evidence type="ECO:0000256" key="1">
    <source>
        <dbReference type="ARBA" id="ARBA00001946"/>
    </source>
</evidence>
<evidence type="ECO:0000256" key="8">
    <source>
        <dbReference type="ARBA" id="ARBA00022777"/>
    </source>
</evidence>
<dbReference type="EMBL" id="CAFBJH010000029">
    <property type="protein sequence ID" value="CAB4849779.1"/>
    <property type="molecule type" value="Genomic_DNA"/>
</dbReference>
<dbReference type="InterPro" id="IPR001564">
    <property type="entry name" value="Nucleoside_diP_kinase"/>
</dbReference>
<dbReference type="EMBL" id="CAEZWS010000020">
    <property type="protein sequence ID" value="CAB4662508.1"/>
    <property type="molecule type" value="Genomic_DNA"/>
</dbReference>
<keyword evidence="9" id="KW-0067">ATP-binding</keyword>
<dbReference type="CDD" id="cd04413">
    <property type="entry name" value="NDPk_I"/>
    <property type="match status" value="1"/>
</dbReference>
<keyword evidence="11" id="KW-0546">Nucleotide metabolism</keyword>
<dbReference type="EMBL" id="CAEZUA010000019">
    <property type="protein sequence ID" value="CAB4585536.1"/>
    <property type="molecule type" value="Genomic_DNA"/>
</dbReference>
<evidence type="ECO:0000313" key="16">
    <source>
        <dbReference type="EMBL" id="CAB4779513.1"/>
    </source>
</evidence>
<dbReference type="EMBL" id="CAFBQZ010000036">
    <property type="protein sequence ID" value="CAB5072477.1"/>
    <property type="molecule type" value="Genomic_DNA"/>
</dbReference>
<dbReference type="FunFam" id="3.30.70.141:FF:000003">
    <property type="entry name" value="Nucleoside diphosphate kinase"/>
    <property type="match status" value="1"/>
</dbReference>
<dbReference type="GO" id="GO:0006228">
    <property type="term" value="P:UTP biosynthetic process"/>
    <property type="evidence" value="ECO:0007669"/>
    <property type="project" value="InterPro"/>
</dbReference>
<dbReference type="InterPro" id="IPR034907">
    <property type="entry name" value="NDK-like_dom"/>
</dbReference>
<dbReference type="GO" id="GO:0046872">
    <property type="term" value="F:metal ion binding"/>
    <property type="evidence" value="ECO:0007669"/>
    <property type="project" value="UniProtKB-KW"/>
</dbReference>
<comment type="cofactor">
    <cofactor evidence="1">
        <name>Mg(2+)</name>
        <dbReference type="ChEBI" id="CHEBI:18420"/>
    </cofactor>
</comment>
<dbReference type="PROSITE" id="PS51374">
    <property type="entry name" value="NDPK_LIKE"/>
    <property type="match status" value="1"/>
</dbReference>
<evidence type="ECO:0000256" key="3">
    <source>
        <dbReference type="ARBA" id="ARBA00012966"/>
    </source>
</evidence>
<gene>
    <name evidence="13" type="ORF">UFOPK1773_00458</name>
    <name evidence="14" type="ORF">UFOPK2288_00555</name>
    <name evidence="15" type="ORF">UFOPK2589_00820</name>
    <name evidence="16" type="ORF">UFOPK2931_00681</name>
    <name evidence="17" type="ORF">UFOPK3287_00617</name>
    <name evidence="18" type="ORF">UFOPK3916_00499</name>
    <name evidence="19" type="ORF">UFOPK4372_00609</name>
</gene>
<dbReference type="NCBIfam" id="NF001908">
    <property type="entry name" value="PRK00668.1"/>
    <property type="match status" value="1"/>
</dbReference>
<dbReference type="Pfam" id="PF00334">
    <property type="entry name" value="NDK"/>
    <property type="match status" value="1"/>
</dbReference>
<evidence type="ECO:0000256" key="10">
    <source>
        <dbReference type="ARBA" id="ARBA00022842"/>
    </source>
</evidence>
<dbReference type="SUPFAM" id="SSF54919">
    <property type="entry name" value="Nucleoside diphosphate kinase, NDK"/>
    <property type="match status" value="1"/>
</dbReference>
<keyword evidence="6" id="KW-0479">Metal-binding</keyword>
<dbReference type="EC" id="2.7.4.6" evidence="3"/>
<keyword evidence="8" id="KW-0418">Kinase</keyword>
<organism evidence="17">
    <name type="scientific">freshwater metagenome</name>
    <dbReference type="NCBI Taxonomy" id="449393"/>
    <lineage>
        <taxon>unclassified sequences</taxon>
        <taxon>metagenomes</taxon>
        <taxon>ecological metagenomes</taxon>
    </lineage>
</organism>
<evidence type="ECO:0000256" key="7">
    <source>
        <dbReference type="ARBA" id="ARBA00022741"/>
    </source>
</evidence>
<evidence type="ECO:0000256" key="4">
    <source>
        <dbReference type="ARBA" id="ARBA00017632"/>
    </source>
</evidence>